<dbReference type="PANTHER" id="PTHR11113:SF14">
    <property type="entry name" value="N-ACETYLGLUCOSAMINE-6-PHOSPHATE DEACETYLASE"/>
    <property type="match status" value="1"/>
</dbReference>
<dbReference type="Gene3D" id="2.30.40.10">
    <property type="entry name" value="Urease, subunit C, domain 1"/>
    <property type="match status" value="1"/>
</dbReference>
<comment type="pathway">
    <text evidence="8">Amino-sugar metabolism; N-acetylneuraminate degradation; D-fructose 6-phosphate from N-acetylneuraminate: step 4/5.</text>
</comment>
<feature type="domain" description="Amidohydrolase-related" evidence="13">
    <location>
        <begin position="63"/>
        <end position="393"/>
    </location>
</feature>
<feature type="binding site" evidence="11">
    <location>
        <position position="241"/>
    </location>
    <ligand>
        <name>substrate</name>
    </ligand>
</feature>
<feature type="binding site" evidence="12">
    <location>
        <position position="230"/>
    </location>
    <ligand>
        <name>Zn(2+)</name>
        <dbReference type="ChEBI" id="CHEBI:29105"/>
    </ligand>
</feature>
<comment type="catalytic activity">
    <reaction evidence="7">
        <text>N-acetyl-D-glucosamine 6-phosphate + H2O = D-glucosamine 6-phosphate + acetate</text>
        <dbReference type="Rhea" id="RHEA:22936"/>
        <dbReference type="ChEBI" id="CHEBI:15377"/>
        <dbReference type="ChEBI" id="CHEBI:30089"/>
        <dbReference type="ChEBI" id="CHEBI:57513"/>
        <dbReference type="ChEBI" id="CHEBI:58725"/>
        <dbReference type="EC" id="3.5.1.25"/>
    </reaction>
</comment>
<name>A0A2N0Z803_9BACI</name>
<evidence type="ECO:0000313" key="15">
    <source>
        <dbReference type="Proteomes" id="UP000233375"/>
    </source>
</evidence>
<dbReference type="AlphaFoldDB" id="A0A2N0Z803"/>
<dbReference type="CDD" id="cd00854">
    <property type="entry name" value="NagA"/>
    <property type="match status" value="1"/>
</dbReference>
<feature type="active site" description="Proton donor/acceptor" evidence="10">
    <location>
        <position position="288"/>
    </location>
</feature>
<dbReference type="PANTHER" id="PTHR11113">
    <property type="entry name" value="N-ACETYLGLUCOSAMINE-6-PHOSPHATE DEACETYLASE"/>
    <property type="match status" value="1"/>
</dbReference>
<evidence type="ECO:0000256" key="4">
    <source>
        <dbReference type="ARBA" id="ARBA00022723"/>
    </source>
</evidence>
<evidence type="ECO:0000256" key="9">
    <source>
        <dbReference type="PIRNR" id="PIRNR038994"/>
    </source>
</evidence>
<evidence type="ECO:0000256" key="6">
    <source>
        <dbReference type="ARBA" id="ARBA00023277"/>
    </source>
</evidence>
<gene>
    <name evidence="14" type="primary">nagA</name>
    <name evidence="14" type="ORF">CWS01_01860</name>
</gene>
<dbReference type="InterPro" id="IPR011059">
    <property type="entry name" value="Metal-dep_hydrolase_composite"/>
</dbReference>
<dbReference type="RefSeq" id="WP_101175337.1">
    <property type="nucleotide sequence ID" value="NZ_PISE01000003.1"/>
</dbReference>
<comment type="similarity">
    <text evidence="1 9">Belongs to the metallo-dependent hydrolases superfamily. NagA family.</text>
</comment>
<comment type="caution">
    <text evidence="14">The sequence shown here is derived from an EMBL/GenBank/DDBJ whole genome shotgun (WGS) entry which is preliminary data.</text>
</comment>
<feature type="binding site" evidence="11">
    <location>
        <position position="154"/>
    </location>
    <ligand>
        <name>substrate</name>
    </ligand>
</feature>
<feature type="binding site" evidence="11">
    <location>
        <position position="265"/>
    </location>
    <ligand>
        <name>substrate</name>
    </ligand>
</feature>
<evidence type="ECO:0000256" key="2">
    <source>
        <dbReference type="ARBA" id="ARBA00011899"/>
    </source>
</evidence>
<evidence type="ECO:0000256" key="7">
    <source>
        <dbReference type="ARBA" id="ARBA00047647"/>
    </source>
</evidence>
<feature type="binding site" evidence="11">
    <location>
        <begin position="321"/>
        <end position="323"/>
    </location>
    <ligand>
        <name>substrate</name>
    </ligand>
</feature>
<dbReference type="Pfam" id="PF01979">
    <property type="entry name" value="Amidohydro_1"/>
    <property type="match status" value="1"/>
</dbReference>
<dbReference type="GO" id="GO:0008448">
    <property type="term" value="F:N-acetylglucosamine-6-phosphate deacetylase activity"/>
    <property type="evidence" value="ECO:0007669"/>
    <property type="project" value="UniProtKB-EC"/>
</dbReference>
<keyword evidence="4 12" id="KW-0479">Metal-binding</keyword>
<dbReference type="Proteomes" id="UP000233375">
    <property type="component" value="Unassembled WGS sequence"/>
</dbReference>
<dbReference type="SUPFAM" id="SSF51556">
    <property type="entry name" value="Metallo-dependent hydrolases"/>
    <property type="match status" value="1"/>
</dbReference>
<accession>A0A2N0Z803</accession>
<proteinExistence type="inferred from homology"/>
<dbReference type="FunFam" id="3.20.20.140:FF:000004">
    <property type="entry name" value="N-acetylglucosamine-6-phosphate deacetylase"/>
    <property type="match status" value="1"/>
</dbReference>
<evidence type="ECO:0000256" key="1">
    <source>
        <dbReference type="ARBA" id="ARBA00010716"/>
    </source>
</evidence>
<dbReference type="GO" id="GO:0046872">
    <property type="term" value="F:metal ion binding"/>
    <property type="evidence" value="ECO:0007669"/>
    <property type="project" value="UniProtKB-KW"/>
</dbReference>
<dbReference type="InterPro" id="IPR003764">
    <property type="entry name" value="GlcNAc_6-P_deAcase"/>
</dbReference>
<comment type="cofactor">
    <cofactor evidence="12">
        <name>a divalent metal cation</name>
        <dbReference type="ChEBI" id="CHEBI:60240"/>
    </cofactor>
    <text evidence="12">Binds 1 divalent metal cation per subunit.</text>
</comment>
<organism evidence="14 15">
    <name type="scientific">Niallia nealsonii</name>
    <dbReference type="NCBI Taxonomy" id="115979"/>
    <lineage>
        <taxon>Bacteria</taxon>
        <taxon>Bacillati</taxon>
        <taxon>Bacillota</taxon>
        <taxon>Bacilli</taxon>
        <taxon>Bacillales</taxon>
        <taxon>Bacillaceae</taxon>
        <taxon>Niallia</taxon>
    </lineage>
</organism>
<dbReference type="NCBIfam" id="TIGR00221">
    <property type="entry name" value="nagA"/>
    <property type="match status" value="1"/>
</dbReference>
<evidence type="ECO:0000256" key="8">
    <source>
        <dbReference type="ARBA" id="ARBA00060590"/>
    </source>
</evidence>
<dbReference type="InterPro" id="IPR032466">
    <property type="entry name" value="Metal_Hydrolase"/>
</dbReference>
<evidence type="ECO:0000256" key="10">
    <source>
        <dbReference type="PIRSR" id="PIRSR038994-1"/>
    </source>
</evidence>
<evidence type="ECO:0000313" key="14">
    <source>
        <dbReference type="EMBL" id="PKG25613.1"/>
    </source>
</evidence>
<feature type="binding site" evidence="11">
    <location>
        <begin position="233"/>
        <end position="234"/>
    </location>
    <ligand>
        <name>substrate</name>
    </ligand>
</feature>
<protein>
    <recommendedName>
        <fullName evidence="3">N-acetylglucosamine-6-phosphate deacetylase</fullName>
        <ecNumber evidence="2">3.5.1.25</ecNumber>
    </recommendedName>
</protein>
<dbReference type="InterPro" id="IPR006680">
    <property type="entry name" value="Amidohydro-rel"/>
</dbReference>
<feature type="binding site" evidence="12">
    <location>
        <position position="143"/>
    </location>
    <ligand>
        <name>Zn(2+)</name>
        <dbReference type="ChEBI" id="CHEBI:29105"/>
    </ligand>
</feature>
<evidence type="ECO:0000259" key="13">
    <source>
        <dbReference type="Pfam" id="PF01979"/>
    </source>
</evidence>
<sequence length="401" mass="43860">MKQKDRKSMLLSNVFIYTEETIISRGYLKIVDGLIESYGSIEELSADKKRVDKIVEFPNSYKLIPGLIDIHIHGAYNADVMDGTRKALEKMAATLPKEGTTSFLATTMTQEEQEIESALKNAAAYIASQTKFGMAEVLGVHLEGPFITSAKAGAQPLHAIKKPNVELFKKWQNIAGNHIKLVTLAPEEENGLDLVAYLKETGVVASMGHTDALYEDVLRGIEAGVSHVTHLYNGMRGLHHRDPGVAGAALLHKELLIEMIVDGIHIHPQVVNLTYQQKGKEGIVLITDSMRAKWMDDGVSSLGGQKVIVKDGKALLENGSLAGSTLKMDEGVRNIMNYTGCSLEDAVYMGSYNPAKQLGILHKKGSIKKGKDADLAILNKDNEVVMTICNGEIAYNKLEEM</sequence>
<evidence type="ECO:0000256" key="12">
    <source>
        <dbReference type="PIRSR" id="PIRSR038994-3"/>
    </source>
</evidence>
<keyword evidence="5 9" id="KW-0378">Hydrolase</keyword>
<evidence type="ECO:0000256" key="3">
    <source>
        <dbReference type="ARBA" id="ARBA00018029"/>
    </source>
</evidence>
<evidence type="ECO:0000256" key="5">
    <source>
        <dbReference type="ARBA" id="ARBA00022801"/>
    </source>
</evidence>
<dbReference type="EC" id="3.5.1.25" evidence="2"/>
<dbReference type="OrthoDB" id="9776488at2"/>
<dbReference type="Gene3D" id="3.20.20.140">
    <property type="entry name" value="Metal-dependent hydrolases"/>
    <property type="match status" value="1"/>
</dbReference>
<reference evidence="14 15" key="1">
    <citation type="journal article" date="2003" name="Int. J. Syst. Evol. Microbiol.">
        <title>Bacillus nealsonii sp. nov., isolated from a spacecraft-assembly facility, whose spores are gamma-radiation resistant.</title>
        <authorList>
            <person name="Venkateswaran K."/>
            <person name="Kempf M."/>
            <person name="Chen F."/>
            <person name="Satomi M."/>
            <person name="Nicholson W."/>
            <person name="Kern R."/>
        </authorList>
    </citation>
    <scope>NUCLEOTIDE SEQUENCE [LARGE SCALE GENOMIC DNA]</scope>
    <source>
        <strain evidence="14 15">FO-92</strain>
    </source>
</reference>
<keyword evidence="6 9" id="KW-0119">Carbohydrate metabolism</keyword>
<dbReference type="PIRSF" id="PIRSF038994">
    <property type="entry name" value="NagA"/>
    <property type="match status" value="1"/>
</dbReference>
<dbReference type="SUPFAM" id="SSF51338">
    <property type="entry name" value="Composite domain of metallo-dependent hydrolases"/>
    <property type="match status" value="1"/>
</dbReference>
<dbReference type="GO" id="GO:0006046">
    <property type="term" value="P:N-acetylglucosamine catabolic process"/>
    <property type="evidence" value="ECO:0007669"/>
    <property type="project" value="TreeGrafter"/>
</dbReference>
<evidence type="ECO:0000256" key="11">
    <source>
        <dbReference type="PIRSR" id="PIRSR038994-2"/>
    </source>
</evidence>
<dbReference type="EMBL" id="PISE01000003">
    <property type="protein sequence ID" value="PKG25613.1"/>
    <property type="molecule type" value="Genomic_DNA"/>
</dbReference>
<keyword evidence="15" id="KW-1185">Reference proteome</keyword>
<feature type="binding site" evidence="12">
    <location>
        <position position="209"/>
    </location>
    <ligand>
        <name>Zn(2+)</name>
        <dbReference type="ChEBI" id="CHEBI:29105"/>
    </ligand>
</feature>